<keyword evidence="3" id="KW-1185">Reference proteome</keyword>
<evidence type="ECO:0000259" key="1">
    <source>
        <dbReference type="Pfam" id="PF03551"/>
    </source>
</evidence>
<sequence length="115" mass="13535">MRAQNNFKKGAVEMLLLHILKEQGDCYGYQFSKLIKELSDDYLTVPEGSLYPALYKLIEKGYISDYKKPAGKRMIRVYYHLEASGEERLAYLKNEFYETNRSIEKILDYDFPVES</sequence>
<organism evidence="2 3">
    <name type="scientific">Dorea hominis</name>
    <dbReference type="NCBI Taxonomy" id="2763040"/>
    <lineage>
        <taxon>Bacteria</taxon>
        <taxon>Bacillati</taxon>
        <taxon>Bacillota</taxon>
        <taxon>Clostridia</taxon>
        <taxon>Lachnospirales</taxon>
        <taxon>Lachnospiraceae</taxon>
        <taxon>Dorea</taxon>
    </lineage>
</organism>
<dbReference type="PANTHER" id="PTHR33169">
    <property type="entry name" value="PADR-FAMILY TRANSCRIPTIONAL REGULATOR"/>
    <property type="match status" value="1"/>
</dbReference>
<evidence type="ECO:0000313" key="2">
    <source>
        <dbReference type="EMBL" id="MBC5664431.1"/>
    </source>
</evidence>
<dbReference type="EMBL" id="JACOOY010000004">
    <property type="protein sequence ID" value="MBC5664431.1"/>
    <property type="molecule type" value="Genomic_DNA"/>
</dbReference>
<feature type="domain" description="Transcription regulator PadR N-terminal" evidence="1">
    <location>
        <begin position="16"/>
        <end position="90"/>
    </location>
</feature>
<dbReference type="InterPro" id="IPR005149">
    <property type="entry name" value="Tscrpt_reg_PadR_N"/>
</dbReference>
<dbReference type="PANTHER" id="PTHR33169:SF24">
    <property type="entry name" value="TRANSCRIPTIONAL REGULATOR, PADR FAMILY"/>
    <property type="match status" value="1"/>
</dbReference>
<comment type="caution">
    <text evidence="2">The sequence shown here is derived from an EMBL/GenBank/DDBJ whole genome shotgun (WGS) entry which is preliminary data.</text>
</comment>
<dbReference type="Pfam" id="PF03551">
    <property type="entry name" value="PadR"/>
    <property type="match status" value="1"/>
</dbReference>
<name>A0ABR7ESV1_9FIRM</name>
<evidence type="ECO:0000313" key="3">
    <source>
        <dbReference type="Proteomes" id="UP000647235"/>
    </source>
</evidence>
<protein>
    <submittedName>
        <fullName evidence="2">Helix-turn-helix transcriptional regulator</fullName>
    </submittedName>
</protein>
<dbReference type="RefSeq" id="WP_021859663.1">
    <property type="nucleotide sequence ID" value="NZ_JACOOY010000004.1"/>
</dbReference>
<dbReference type="SUPFAM" id="SSF46785">
    <property type="entry name" value="Winged helix' DNA-binding domain"/>
    <property type="match status" value="1"/>
</dbReference>
<reference evidence="2 3" key="1">
    <citation type="submission" date="2020-08" db="EMBL/GenBank/DDBJ databases">
        <title>Genome public.</title>
        <authorList>
            <person name="Liu C."/>
            <person name="Sun Q."/>
        </authorList>
    </citation>
    <scope>NUCLEOTIDE SEQUENCE [LARGE SCALE GENOMIC DNA]</scope>
    <source>
        <strain evidence="2 3">NSJ-36</strain>
    </source>
</reference>
<accession>A0ABR7ESV1</accession>
<dbReference type="Proteomes" id="UP000647235">
    <property type="component" value="Unassembled WGS sequence"/>
</dbReference>
<dbReference type="Gene3D" id="1.10.10.10">
    <property type="entry name" value="Winged helix-like DNA-binding domain superfamily/Winged helix DNA-binding domain"/>
    <property type="match status" value="1"/>
</dbReference>
<dbReference type="InterPro" id="IPR036390">
    <property type="entry name" value="WH_DNA-bd_sf"/>
</dbReference>
<dbReference type="InterPro" id="IPR036388">
    <property type="entry name" value="WH-like_DNA-bd_sf"/>
</dbReference>
<gene>
    <name evidence="2" type="ORF">H8S07_03910</name>
</gene>
<dbReference type="InterPro" id="IPR052509">
    <property type="entry name" value="Metal_resp_DNA-bind_regulator"/>
</dbReference>
<proteinExistence type="predicted"/>